<dbReference type="InterPro" id="IPR007197">
    <property type="entry name" value="rSAM"/>
</dbReference>
<comment type="caution">
    <text evidence="8">The sequence shown here is derived from an EMBL/GenBank/DDBJ whole genome shotgun (WGS) entry which is preliminary data.</text>
</comment>
<evidence type="ECO:0000256" key="6">
    <source>
        <dbReference type="ARBA" id="ARBA00023014"/>
    </source>
</evidence>
<dbReference type="SUPFAM" id="SSF102114">
    <property type="entry name" value="Radical SAM enzymes"/>
    <property type="match status" value="1"/>
</dbReference>
<dbReference type="PROSITE" id="PS01305">
    <property type="entry name" value="MOAA_NIFB_PQQE"/>
    <property type="match status" value="1"/>
</dbReference>
<dbReference type="GO" id="GO:0046872">
    <property type="term" value="F:metal ion binding"/>
    <property type="evidence" value="ECO:0007669"/>
    <property type="project" value="UniProtKB-KW"/>
</dbReference>
<dbReference type="InterPro" id="IPR023867">
    <property type="entry name" value="Sulphatase_maturase_rSAM"/>
</dbReference>
<reference evidence="8 9" key="1">
    <citation type="journal article" date="2018" name="Int. J. Syst. Bacteriol.">
        <title>Oceaniradius stylonemae gen. nov., sp. nov., isolated from a red alga, Stylonema cornu-cervi.</title>
        <authorList>
            <person name="Jeong S."/>
        </authorList>
    </citation>
    <scope>NUCLEOTIDE SEQUENCE [LARGE SCALE GENOMIC DNA]</scope>
    <source>
        <strain evidence="8 9">StC1</strain>
    </source>
</reference>
<protein>
    <submittedName>
        <fullName evidence="8">Radical SAM protein</fullName>
    </submittedName>
</protein>
<evidence type="ECO:0000313" key="8">
    <source>
        <dbReference type="EMBL" id="RKF07194.1"/>
    </source>
</evidence>
<name>A0A3A8AKK0_9HYPH</name>
<dbReference type="PANTHER" id="PTHR43273">
    <property type="entry name" value="ANAEROBIC SULFATASE-MATURATING ENZYME HOMOLOG ASLB-RELATED"/>
    <property type="match status" value="1"/>
</dbReference>
<dbReference type="SFLD" id="SFLDG01072">
    <property type="entry name" value="dehydrogenase_like"/>
    <property type="match status" value="1"/>
</dbReference>
<dbReference type="SFLD" id="SFLDG01386">
    <property type="entry name" value="main_SPASM_domain-containing"/>
    <property type="match status" value="1"/>
</dbReference>
<sequence length="416" mass="45979">MPPGLTGAATTRRHAAVPSIRTLQVVLKVAERCNINCSYCYYFNMGETSALDRPALISLDTVASLARWIREGCAELGIGRVMVSFHGGEPLLLKPARFSAACTLLRETIEPVAKVSFAVQTNGTILSRQWLDIFAEHRIHVGVSIDGDRGANDRFRLTKDGRSTFDTVDETIRTLVAWSGGNQALGPSTISVLDHRNDYGAIYRYLRSLGIMNMSFLLPDRSHDQGFSADDGDAESYGRCLSDLFQAWFAEDNPDVNVRQVKEVIRHFQNTEKGPPEPPGEDKIAYQIIVAQSDGTVSVDDSLIPALDWFKGTPRVAIADTSLPDFLADRVFGEIRRANNTIATACRDCDWRGVCRSGDLENRYADGMGFDNPSVYCSGYQRFFTDVCGTLLANNYPVDLLEDRIEQSFAAVDAHV</sequence>
<dbReference type="PANTHER" id="PTHR43273:SF8">
    <property type="entry name" value="RADICAL SAM DOMAIN PROTEIN"/>
    <property type="match status" value="1"/>
</dbReference>
<organism evidence="8 9">
    <name type="scientific">Oceaniradius stylonematis</name>
    <dbReference type="NCBI Taxonomy" id="2184161"/>
    <lineage>
        <taxon>Bacteria</taxon>
        <taxon>Pseudomonadati</taxon>
        <taxon>Pseudomonadota</taxon>
        <taxon>Alphaproteobacteria</taxon>
        <taxon>Hyphomicrobiales</taxon>
        <taxon>Ahrensiaceae</taxon>
        <taxon>Oceaniradius</taxon>
    </lineage>
</organism>
<dbReference type="CDD" id="cd01335">
    <property type="entry name" value="Radical_SAM"/>
    <property type="match status" value="1"/>
</dbReference>
<accession>A0A3A8AKK0</accession>
<feature type="domain" description="Radical SAM core" evidence="7">
    <location>
        <begin position="19"/>
        <end position="272"/>
    </location>
</feature>
<keyword evidence="5" id="KW-0408">Iron</keyword>
<dbReference type="Proteomes" id="UP000246132">
    <property type="component" value="Unassembled WGS sequence"/>
</dbReference>
<evidence type="ECO:0000256" key="4">
    <source>
        <dbReference type="ARBA" id="ARBA00022723"/>
    </source>
</evidence>
<gene>
    <name evidence="8" type="ORF">DEM25_004940</name>
</gene>
<evidence type="ECO:0000259" key="7">
    <source>
        <dbReference type="PROSITE" id="PS51918"/>
    </source>
</evidence>
<dbReference type="GO" id="GO:0016491">
    <property type="term" value="F:oxidoreductase activity"/>
    <property type="evidence" value="ECO:0007669"/>
    <property type="project" value="InterPro"/>
</dbReference>
<keyword evidence="4" id="KW-0479">Metal-binding</keyword>
<dbReference type="OrthoDB" id="9782387at2"/>
<evidence type="ECO:0000256" key="3">
    <source>
        <dbReference type="ARBA" id="ARBA00022691"/>
    </source>
</evidence>
<dbReference type="GO" id="GO:0051539">
    <property type="term" value="F:4 iron, 4 sulfur cluster binding"/>
    <property type="evidence" value="ECO:0007669"/>
    <property type="project" value="UniProtKB-KW"/>
</dbReference>
<keyword evidence="9" id="KW-1185">Reference proteome</keyword>
<dbReference type="Gene3D" id="3.20.20.70">
    <property type="entry name" value="Aldolase class I"/>
    <property type="match status" value="1"/>
</dbReference>
<dbReference type="InterPro" id="IPR058240">
    <property type="entry name" value="rSAM_sf"/>
</dbReference>
<keyword evidence="2" id="KW-0004">4Fe-4S</keyword>
<proteinExistence type="predicted"/>
<dbReference type="PROSITE" id="PS51918">
    <property type="entry name" value="RADICAL_SAM"/>
    <property type="match status" value="1"/>
</dbReference>
<evidence type="ECO:0000313" key="9">
    <source>
        <dbReference type="Proteomes" id="UP000246132"/>
    </source>
</evidence>
<dbReference type="InterPro" id="IPR000385">
    <property type="entry name" value="MoaA_NifB_PqqE_Fe-S-bd_CS"/>
</dbReference>
<evidence type="ECO:0000256" key="1">
    <source>
        <dbReference type="ARBA" id="ARBA00001966"/>
    </source>
</evidence>
<evidence type="ECO:0000256" key="5">
    <source>
        <dbReference type="ARBA" id="ARBA00023004"/>
    </source>
</evidence>
<keyword evidence="3" id="KW-0949">S-adenosyl-L-methionine</keyword>
<dbReference type="SFLD" id="SFLDG01067">
    <property type="entry name" value="SPASM/twitch_domain_containing"/>
    <property type="match status" value="1"/>
</dbReference>
<dbReference type="InterPro" id="IPR013785">
    <property type="entry name" value="Aldolase_TIM"/>
</dbReference>
<dbReference type="SFLD" id="SFLDS00029">
    <property type="entry name" value="Radical_SAM"/>
    <property type="match status" value="1"/>
</dbReference>
<dbReference type="AlphaFoldDB" id="A0A3A8AKK0"/>
<dbReference type="RefSeq" id="WP_109766963.1">
    <property type="nucleotide sequence ID" value="NZ_JASHJV010000011.1"/>
</dbReference>
<comment type="cofactor">
    <cofactor evidence="1">
        <name>[4Fe-4S] cluster</name>
        <dbReference type="ChEBI" id="CHEBI:49883"/>
    </cofactor>
</comment>
<evidence type="ECO:0000256" key="2">
    <source>
        <dbReference type="ARBA" id="ARBA00022485"/>
    </source>
</evidence>
<keyword evidence="6" id="KW-0411">Iron-sulfur</keyword>
<dbReference type="Pfam" id="PF04055">
    <property type="entry name" value="Radical_SAM"/>
    <property type="match status" value="1"/>
</dbReference>
<dbReference type="EMBL" id="QFWV02000004">
    <property type="protein sequence ID" value="RKF07194.1"/>
    <property type="molecule type" value="Genomic_DNA"/>
</dbReference>